<feature type="compositionally biased region" description="Basic and acidic residues" evidence="1">
    <location>
        <begin position="25"/>
        <end position="36"/>
    </location>
</feature>
<feature type="region of interest" description="Disordered" evidence="1">
    <location>
        <begin position="1"/>
        <end position="36"/>
    </location>
</feature>
<dbReference type="AlphaFoldDB" id="A0AAV2G0V4"/>
<protein>
    <submittedName>
        <fullName evidence="2">Uncharacterized protein</fullName>
    </submittedName>
</protein>
<evidence type="ECO:0000313" key="3">
    <source>
        <dbReference type="Proteomes" id="UP001497516"/>
    </source>
</evidence>
<proteinExistence type="predicted"/>
<evidence type="ECO:0000313" key="2">
    <source>
        <dbReference type="EMBL" id="CAL1404161.1"/>
    </source>
</evidence>
<accession>A0AAV2G0V4</accession>
<keyword evidence="3" id="KW-1185">Reference proteome</keyword>
<evidence type="ECO:0000256" key="1">
    <source>
        <dbReference type="SAM" id="MobiDB-lite"/>
    </source>
</evidence>
<reference evidence="2 3" key="1">
    <citation type="submission" date="2024-04" db="EMBL/GenBank/DDBJ databases">
        <authorList>
            <person name="Fracassetti M."/>
        </authorList>
    </citation>
    <scope>NUCLEOTIDE SEQUENCE [LARGE SCALE GENOMIC DNA]</scope>
</reference>
<dbReference type="EMBL" id="OZ034820">
    <property type="protein sequence ID" value="CAL1404161.1"/>
    <property type="molecule type" value="Genomic_DNA"/>
</dbReference>
<sequence length="110" mass="12401">MEAVAGGDNEDDDGELFYGGLITDEGERPRERKGEEGRIFWVPSREKKRKEMGSAGDVGDMTMRRRWHTTIIGKGSLGEKKKMKKKWGSGSLPCFCLLPLARRKKKSLLS</sequence>
<name>A0AAV2G0V4_9ROSI</name>
<gene>
    <name evidence="2" type="ORF">LTRI10_LOCUS44039</name>
</gene>
<dbReference type="Proteomes" id="UP001497516">
    <property type="component" value="Chromosome 7"/>
</dbReference>
<organism evidence="2 3">
    <name type="scientific">Linum trigynum</name>
    <dbReference type="NCBI Taxonomy" id="586398"/>
    <lineage>
        <taxon>Eukaryota</taxon>
        <taxon>Viridiplantae</taxon>
        <taxon>Streptophyta</taxon>
        <taxon>Embryophyta</taxon>
        <taxon>Tracheophyta</taxon>
        <taxon>Spermatophyta</taxon>
        <taxon>Magnoliopsida</taxon>
        <taxon>eudicotyledons</taxon>
        <taxon>Gunneridae</taxon>
        <taxon>Pentapetalae</taxon>
        <taxon>rosids</taxon>
        <taxon>fabids</taxon>
        <taxon>Malpighiales</taxon>
        <taxon>Linaceae</taxon>
        <taxon>Linum</taxon>
    </lineage>
</organism>